<comment type="caution">
    <text evidence="1">The sequence shown here is derived from an EMBL/GenBank/DDBJ whole genome shotgun (WGS) entry which is preliminary data.</text>
</comment>
<reference evidence="1 2" key="1">
    <citation type="journal article" date="2018" name="PLoS Genet.">
        <title>Population sequencing reveals clonal diversity and ancestral inbreeding in the grapevine cultivar Chardonnay.</title>
        <authorList>
            <person name="Roach M.J."/>
            <person name="Johnson D.L."/>
            <person name="Bohlmann J."/>
            <person name="van Vuuren H.J."/>
            <person name="Jones S.J."/>
            <person name="Pretorius I.S."/>
            <person name="Schmidt S.A."/>
            <person name="Borneman A.R."/>
        </authorList>
    </citation>
    <scope>NUCLEOTIDE SEQUENCE [LARGE SCALE GENOMIC DNA]</scope>
    <source>
        <strain evidence="2">cv. Chardonnay</strain>
        <tissue evidence="1">Leaf</tissue>
    </source>
</reference>
<protein>
    <submittedName>
        <fullName evidence="1">Uncharacterized protein</fullName>
    </submittedName>
</protein>
<evidence type="ECO:0000313" key="2">
    <source>
        <dbReference type="Proteomes" id="UP000288805"/>
    </source>
</evidence>
<dbReference type="AlphaFoldDB" id="A0A438DW83"/>
<evidence type="ECO:0000313" key="1">
    <source>
        <dbReference type="EMBL" id="RVW39729.1"/>
    </source>
</evidence>
<organism evidence="1 2">
    <name type="scientific">Vitis vinifera</name>
    <name type="common">Grape</name>
    <dbReference type="NCBI Taxonomy" id="29760"/>
    <lineage>
        <taxon>Eukaryota</taxon>
        <taxon>Viridiplantae</taxon>
        <taxon>Streptophyta</taxon>
        <taxon>Embryophyta</taxon>
        <taxon>Tracheophyta</taxon>
        <taxon>Spermatophyta</taxon>
        <taxon>Magnoliopsida</taxon>
        <taxon>eudicotyledons</taxon>
        <taxon>Gunneridae</taxon>
        <taxon>Pentapetalae</taxon>
        <taxon>rosids</taxon>
        <taxon>Vitales</taxon>
        <taxon>Vitaceae</taxon>
        <taxon>Viteae</taxon>
        <taxon>Vitis</taxon>
    </lineage>
</organism>
<proteinExistence type="predicted"/>
<sequence length="107" mass="12243">MVSKQYPPWLPLSTSPIHKPNSPMQSSFNGYNNTVNSMKSQLNFRNPCNESWHLYHQQTPHSLYFTTLGHNHPPHVVIDHLLKPYFSYCQACSAQGHTAKCYLSLIG</sequence>
<accession>A0A438DW83</accession>
<dbReference type="EMBL" id="QGNW01001471">
    <property type="protein sequence ID" value="RVW39729.1"/>
    <property type="molecule type" value="Genomic_DNA"/>
</dbReference>
<name>A0A438DW83_VITVI</name>
<gene>
    <name evidence="1" type="ORF">CK203_074604</name>
</gene>
<dbReference type="Proteomes" id="UP000288805">
    <property type="component" value="Unassembled WGS sequence"/>
</dbReference>